<proteinExistence type="predicted"/>
<evidence type="ECO:0000256" key="2">
    <source>
        <dbReference type="SAM" id="Phobius"/>
    </source>
</evidence>
<dbReference type="Proteomes" id="UP001642464">
    <property type="component" value="Unassembled WGS sequence"/>
</dbReference>
<name>A0ABP0KUX4_9DINO</name>
<feature type="non-terminal residue" evidence="3">
    <location>
        <position position="294"/>
    </location>
</feature>
<feature type="transmembrane region" description="Helical" evidence="2">
    <location>
        <begin position="39"/>
        <end position="60"/>
    </location>
</feature>
<reference evidence="3 4" key="1">
    <citation type="submission" date="2024-02" db="EMBL/GenBank/DDBJ databases">
        <authorList>
            <person name="Chen Y."/>
            <person name="Shah S."/>
            <person name="Dougan E. K."/>
            <person name="Thang M."/>
            <person name="Chan C."/>
        </authorList>
    </citation>
    <scope>NUCLEOTIDE SEQUENCE [LARGE SCALE GENOMIC DNA]</scope>
</reference>
<feature type="compositionally biased region" description="Acidic residues" evidence="1">
    <location>
        <begin position="1"/>
        <end position="10"/>
    </location>
</feature>
<protein>
    <submittedName>
        <fullName evidence="3">Uncharacterized protein</fullName>
    </submittedName>
</protein>
<organism evidence="3 4">
    <name type="scientific">Durusdinium trenchii</name>
    <dbReference type="NCBI Taxonomy" id="1381693"/>
    <lineage>
        <taxon>Eukaryota</taxon>
        <taxon>Sar</taxon>
        <taxon>Alveolata</taxon>
        <taxon>Dinophyceae</taxon>
        <taxon>Suessiales</taxon>
        <taxon>Symbiodiniaceae</taxon>
        <taxon>Durusdinium</taxon>
    </lineage>
</organism>
<keyword evidence="2" id="KW-1133">Transmembrane helix</keyword>
<evidence type="ECO:0000256" key="1">
    <source>
        <dbReference type="SAM" id="MobiDB-lite"/>
    </source>
</evidence>
<keyword evidence="2" id="KW-0812">Transmembrane</keyword>
<feature type="region of interest" description="Disordered" evidence="1">
    <location>
        <begin position="1"/>
        <end position="32"/>
    </location>
</feature>
<comment type="caution">
    <text evidence="3">The sequence shown here is derived from an EMBL/GenBank/DDBJ whole genome shotgun (WGS) entry which is preliminary data.</text>
</comment>
<dbReference type="EMBL" id="CAXAMM010012781">
    <property type="protein sequence ID" value="CAK9029754.1"/>
    <property type="molecule type" value="Genomic_DNA"/>
</dbReference>
<gene>
    <name evidence="3" type="ORF">SCF082_LOCUS18933</name>
</gene>
<keyword evidence="2" id="KW-0472">Membrane</keyword>
<evidence type="ECO:0000313" key="3">
    <source>
        <dbReference type="EMBL" id="CAK9029754.1"/>
    </source>
</evidence>
<accession>A0ABP0KUX4</accession>
<sequence>MRLPTEDPDEGQARTTKRGSEQAPALSPNARAMDKTQQIPISCISFFAILAAASAMYCLYFKPWMSINADLQVSPYLNFQEKQMQCHKGCRQHDVANSHCLQQCLPQKQKCIDSQCDMDSESFEFAACALKCHASECEAKCSSSGQRASQCHLSCTPDLRTLPEDPACVKECEAKHDASCMAGCAELTKQCLDSECIGRSHQEYAHCQSRCELKSCGSSCQEAHKSFDECSARCYPQSPSGKEAMFVPPSVRAASMAAQFCRKIECAEPLLYMVLRAFRWPVQCGRGLMNPNLR</sequence>
<evidence type="ECO:0000313" key="4">
    <source>
        <dbReference type="Proteomes" id="UP001642464"/>
    </source>
</evidence>
<keyword evidence="4" id="KW-1185">Reference proteome</keyword>